<sequence length="128" mass="13555">GALISFGIEGKHKVKRPLELLYPLEVHGWDSFHFSGQETSTGLPNEMQQSKNHVSVEKESQPIIPAVVQNLVFSPKHHTSISSEPSIVASSEPSIVATSEPSIVATSGPSVPVVSGLSVPVVSDPLIP</sequence>
<organism evidence="1 2">
    <name type="scientific">Clytia hemisphaerica</name>
    <dbReference type="NCBI Taxonomy" id="252671"/>
    <lineage>
        <taxon>Eukaryota</taxon>
        <taxon>Metazoa</taxon>
        <taxon>Cnidaria</taxon>
        <taxon>Hydrozoa</taxon>
        <taxon>Hydroidolina</taxon>
        <taxon>Leptothecata</taxon>
        <taxon>Obeliida</taxon>
        <taxon>Clytiidae</taxon>
        <taxon>Clytia</taxon>
    </lineage>
</organism>
<dbReference type="EnsemblMetazoa" id="CLYHEMT023688.1">
    <property type="protein sequence ID" value="CLYHEMP023688.1"/>
    <property type="gene ID" value="CLYHEMG023688"/>
</dbReference>
<name>A0A7M5XI93_9CNID</name>
<reference evidence="1" key="1">
    <citation type="submission" date="2021-01" db="UniProtKB">
        <authorList>
            <consortium name="EnsemblMetazoa"/>
        </authorList>
    </citation>
    <scope>IDENTIFICATION</scope>
</reference>
<dbReference type="AlphaFoldDB" id="A0A7M5XI93"/>
<accession>A0A7M5XI93</accession>
<dbReference type="Proteomes" id="UP000594262">
    <property type="component" value="Unplaced"/>
</dbReference>
<keyword evidence="2" id="KW-1185">Reference proteome</keyword>
<protein>
    <submittedName>
        <fullName evidence="1">Uncharacterized protein</fullName>
    </submittedName>
</protein>
<evidence type="ECO:0000313" key="2">
    <source>
        <dbReference type="Proteomes" id="UP000594262"/>
    </source>
</evidence>
<evidence type="ECO:0000313" key="1">
    <source>
        <dbReference type="EnsemblMetazoa" id="CLYHEMP023688.1"/>
    </source>
</evidence>
<proteinExistence type="predicted"/>